<name>A0A4S2MN13_9PEZI</name>
<reference evidence="2 3" key="1">
    <citation type="submission" date="2019-04" db="EMBL/GenBank/DDBJ databases">
        <title>Comparative genomics and transcriptomics to analyze fruiting body development in filamentous ascomycetes.</title>
        <authorList>
            <consortium name="DOE Joint Genome Institute"/>
            <person name="Lutkenhaus R."/>
            <person name="Traeger S."/>
            <person name="Breuer J."/>
            <person name="Kuo A."/>
            <person name="Lipzen A."/>
            <person name="Pangilinan J."/>
            <person name="Dilworth D."/>
            <person name="Sandor L."/>
            <person name="Poggeler S."/>
            <person name="Barry K."/>
            <person name="Grigoriev I.V."/>
            <person name="Nowrousian M."/>
        </authorList>
    </citation>
    <scope>NUCLEOTIDE SEQUENCE [LARGE SCALE GENOMIC DNA]</scope>
    <source>
        <strain evidence="2 3">CBS 389.68</strain>
    </source>
</reference>
<feature type="compositionally biased region" description="Low complexity" evidence="1">
    <location>
        <begin position="392"/>
        <end position="407"/>
    </location>
</feature>
<feature type="region of interest" description="Disordered" evidence="1">
    <location>
        <begin position="390"/>
        <end position="425"/>
    </location>
</feature>
<evidence type="ECO:0000256" key="1">
    <source>
        <dbReference type="SAM" id="MobiDB-lite"/>
    </source>
</evidence>
<accession>A0A4S2MN13</accession>
<dbReference type="AlphaFoldDB" id="A0A4S2MN13"/>
<dbReference type="InParanoid" id="A0A4S2MN13"/>
<proteinExistence type="predicted"/>
<keyword evidence="3" id="KW-1185">Reference proteome</keyword>
<protein>
    <submittedName>
        <fullName evidence="2">Uncharacterized protein</fullName>
    </submittedName>
</protein>
<gene>
    <name evidence="2" type="ORF">EX30DRAFT_373911</name>
</gene>
<evidence type="ECO:0000313" key="3">
    <source>
        <dbReference type="Proteomes" id="UP000298138"/>
    </source>
</evidence>
<evidence type="ECO:0000313" key="2">
    <source>
        <dbReference type="EMBL" id="TGZ78365.1"/>
    </source>
</evidence>
<feature type="compositionally biased region" description="Basic and acidic residues" evidence="1">
    <location>
        <begin position="415"/>
        <end position="425"/>
    </location>
</feature>
<sequence>MSESHNLKLNANDIALESFDYLFWLLFPQDHMKSTLDQLKNVRNNLFADDRSNAPIVGSIETSKARIFCTHRVYQKRGNLWTHPGGVDFPSLPGQIESLRQDFKDDSPTTMYDYTVTTVPGAVPEEIRSSGVYIIDTKKMRESWNYRLRAAYDADRSAYASTKPDGRISLWKRVLTIQDDSESHKEGTFFSNYKKYDMADDGLPKSEMFGLTLLGMEPMLAHEERMAMIAANSPDDGAELKKMIAIDIHGNIQSVPLDKWDKFLRKEAKKFVMFTNAWATVNTKATQYNQRIGIKTDINDTLIRQALQQPAFAGNGQAMANNVKPNVNAQEPTGSQWSGVNAGKKLTPEAKNWLKTVKFDSITGCVVTPGNQKKPSCKAPATQFWLWEAIQGTSTSRESGSGTRPTSIGPTNASKHQETPRYSSD</sequence>
<organism evidence="2 3">
    <name type="scientific">Ascodesmis nigricans</name>
    <dbReference type="NCBI Taxonomy" id="341454"/>
    <lineage>
        <taxon>Eukaryota</taxon>
        <taxon>Fungi</taxon>
        <taxon>Dikarya</taxon>
        <taxon>Ascomycota</taxon>
        <taxon>Pezizomycotina</taxon>
        <taxon>Pezizomycetes</taxon>
        <taxon>Pezizales</taxon>
        <taxon>Ascodesmidaceae</taxon>
        <taxon>Ascodesmis</taxon>
    </lineage>
</organism>
<dbReference type="EMBL" id="ML220142">
    <property type="protein sequence ID" value="TGZ78365.1"/>
    <property type="molecule type" value="Genomic_DNA"/>
</dbReference>
<dbReference type="Proteomes" id="UP000298138">
    <property type="component" value="Unassembled WGS sequence"/>
</dbReference>